<gene>
    <name evidence="1" type="ORF">HINF_LOCUS9824</name>
</gene>
<sequence>MSILIITLKKRIVVNHLVLYLSLNVTNQLMSNTLCPFIQRTQIGAQLSLQKPYILQRAREFVKVFFSQTEELVYSECGNLLQSRFINGSVVVPGVNVVLSDDSSWSDLRICLQFVVPVHSESSASGSGRQLSLNRLWATQK</sequence>
<keyword evidence="2" id="KW-1185">Reference proteome</keyword>
<proteinExistence type="predicted"/>
<protein>
    <submittedName>
        <fullName evidence="1">Hypothetical_protein</fullName>
    </submittedName>
</protein>
<dbReference type="EMBL" id="CAXDID020000021">
    <property type="protein sequence ID" value="CAL5987301.1"/>
    <property type="molecule type" value="Genomic_DNA"/>
</dbReference>
<evidence type="ECO:0000313" key="1">
    <source>
        <dbReference type="EMBL" id="CAL5987301.1"/>
    </source>
</evidence>
<comment type="caution">
    <text evidence="1">The sequence shown here is derived from an EMBL/GenBank/DDBJ whole genome shotgun (WGS) entry which is preliminary data.</text>
</comment>
<reference evidence="1 2" key="1">
    <citation type="submission" date="2024-07" db="EMBL/GenBank/DDBJ databases">
        <authorList>
            <person name="Akdeniz Z."/>
        </authorList>
    </citation>
    <scope>NUCLEOTIDE SEQUENCE [LARGE SCALE GENOMIC DNA]</scope>
</reference>
<name>A0ABP1HE19_9EUKA</name>
<evidence type="ECO:0000313" key="2">
    <source>
        <dbReference type="Proteomes" id="UP001642409"/>
    </source>
</evidence>
<accession>A0ABP1HE19</accession>
<dbReference type="Proteomes" id="UP001642409">
    <property type="component" value="Unassembled WGS sequence"/>
</dbReference>
<organism evidence="1 2">
    <name type="scientific">Hexamita inflata</name>
    <dbReference type="NCBI Taxonomy" id="28002"/>
    <lineage>
        <taxon>Eukaryota</taxon>
        <taxon>Metamonada</taxon>
        <taxon>Diplomonadida</taxon>
        <taxon>Hexamitidae</taxon>
        <taxon>Hexamitinae</taxon>
        <taxon>Hexamita</taxon>
    </lineage>
</organism>